<dbReference type="InterPro" id="IPR011013">
    <property type="entry name" value="Gal_mutarotase_sf_dom"/>
</dbReference>
<name>A0ABN0P1M9_TRELE</name>
<dbReference type="InterPro" id="IPR014718">
    <property type="entry name" value="GH-type_carb-bd"/>
</dbReference>
<evidence type="ECO:0000313" key="1">
    <source>
        <dbReference type="EMBL" id="ERJ94298.1"/>
    </source>
</evidence>
<dbReference type="InterPro" id="IPR008183">
    <property type="entry name" value="Aldose_1/G6P_1-epimerase"/>
</dbReference>
<reference evidence="1 2" key="1">
    <citation type="submission" date="2013-08" db="EMBL/GenBank/DDBJ databases">
        <authorList>
            <person name="Weinstock G."/>
            <person name="Sodergren E."/>
            <person name="Wylie T."/>
            <person name="Fulton L."/>
            <person name="Fulton R."/>
            <person name="Fronick C."/>
            <person name="O'Laughlin M."/>
            <person name="Godfrey J."/>
            <person name="Miner T."/>
            <person name="Herter B."/>
            <person name="Appelbaum E."/>
            <person name="Cordes M."/>
            <person name="Lek S."/>
            <person name="Wollam A."/>
            <person name="Pepin K.H."/>
            <person name="Palsikar V.B."/>
            <person name="Mitreva M."/>
            <person name="Wilson R.K."/>
        </authorList>
    </citation>
    <scope>NUCLEOTIDE SEQUENCE [LARGE SCALE GENOMIC DNA]</scope>
    <source>
        <strain evidence="1 2">ATCC 700332</strain>
    </source>
</reference>
<dbReference type="Gene3D" id="2.70.98.10">
    <property type="match status" value="1"/>
</dbReference>
<organism evidence="1 2">
    <name type="scientific">Treponema lecithinolyticum ATCC 700332</name>
    <dbReference type="NCBI Taxonomy" id="1321815"/>
    <lineage>
        <taxon>Bacteria</taxon>
        <taxon>Pseudomonadati</taxon>
        <taxon>Spirochaetota</taxon>
        <taxon>Spirochaetia</taxon>
        <taxon>Spirochaetales</taxon>
        <taxon>Treponemataceae</taxon>
        <taxon>Treponema</taxon>
    </lineage>
</organism>
<comment type="caution">
    <text evidence="1">The sequence shown here is derived from an EMBL/GenBank/DDBJ whole genome shotgun (WGS) entry which is preliminary data.</text>
</comment>
<dbReference type="EMBL" id="AWVH01000005">
    <property type="protein sequence ID" value="ERJ94298.1"/>
    <property type="molecule type" value="Genomic_DNA"/>
</dbReference>
<keyword evidence="2" id="KW-1185">Reference proteome</keyword>
<gene>
    <name evidence="1" type="ORF">HMPREF9193_00270</name>
</gene>
<accession>A0ABN0P1M9</accession>
<protein>
    <submittedName>
        <fullName evidence="1">Aldose 1-epimerase</fullName>
    </submittedName>
</protein>
<dbReference type="SUPFAM" id="SSF74650">
    <property type="entry name" value="Galactose mutarotase-like"/>
    <property type="match status" value="1"/>
</dbReference>
<dbReference type="Pfam" id="PF01263">
    <property type="entry name" value="Aldose_epim"/>
    <property type="match status" value="1"/>
</dbReference>
<proteinExistence type="predicted"/>
<sequence>MWTAEKELWDYHAPVLFPWTGRIKNKTFTKDGVLFKADIHGFIRDEQFVCTEQSATSARFQKNSDDSTRRRFPYDFCFTQNFTLNGNTLRQTVSVTNTGKETMPFGLGYHPGFLCPFEKGKEAKEYSLFFDKVQKNAKCVVITQDGFATEKLNDFMAGENSIQLSDTFFSENSVCLTGLDSASVVLCETSSNAHLPKERQNAVCSSALQAIEVGLSGFPFLLVWTAKSEKMRFLCIEPWHTLPDFAEADAEWKKKKNLLHLAAGKTFSSTLLLTFHTK</sequence>
<dbReference type="Proteomes" id="UP000016649">
    <property type="component" value="Unassembled WGS sequence"/>
</dbReference>
<evidence type="ECO:0000313" key="2">
    <source>
        <dbReference type="Proteomes" id="UP000016649"/>
    </source>
</evidence>